<dbReference type="Gene3D" id="3.40.30.10">
    <property type="entry name" value="Glutaredoxin"/>
    <property type="match status" value="1"/>
</dbReference>
<dbReference type="PROSITE" id="PS50005">
    <property type="entry name" value="TPR"/>
    <property type="match status" value="1"/>
</dbReference>
<proteinExistence type="predicted"/>
<dbReference type="CDD" id="cd02980">
    <property type="entry name" value="TRX_Fd_family"/>
    <property type="match status" value="1"/>
</dbReference>
<protein>
    <submittedName>
        <fullName evidence="4">Uncharacterized protein</fullName>
    </submittedName>
</protein>
<keyword evidence="3" id="KW-0472">Membrane</keyword>
<sequence length="276" mass="28850">MAMSVAVAGVTTTHRPCRLASAPRRAQHPRRLPSPPRSSGAVELRVCTNRACARQGGREVLATLAGLAPPRVDVDSCGCLGRCGAGPNVAASVAGSAAVFGHVGTAARAAQLLEHILGAAEFDAAAGLAALAKREKAEAALDKGNAAEAEALLNQENLTFYRRTRGAINLSLVAVIGLNACGGLQLAYRNRLRSARLAIGDISGALKDAEEAIRIAPRFPQARLLRGDALIAMGEYSAAEDAYADALDLDPSIRRSKSFKARVERLREKLVSATNP</sequence>
<reference evidence="4 5" key="2">
    <citation type="submission" date="2024-10" db="EMBL/GenBank/DDBJ databases">
        <authorList>
            <person name="Ryan C."/>
        </authorList>
    </citation>
    <scope>NUCLEOTIDE SEQUENCE [LARGE SCALE GENOMIC DNA]</scope>
</reference>
<dbReference type="SMART" id="SM00028">
    <property type="entry name" value="TPR"/>
    <property type="match status" value="2"/>
</dbReference>
<accession>A0ABC9ERL5</accession>
<dbReference type="AlphaFoldDB" id="A0ABC9ERL5"/>
<organism evidence="4 5">
    <name type="scientific">Urochloa decumbens</name>
    <dbReference type="NCBI Taxonomy" id="240449"/>
    <lineage>
        <taxon>Eukaryota</taxon>
        <taxon>Viridiplantae</taxon>
        <taxon>Streptophyta</taxon>
        <taxon>Embryophyta</taxon>
        <taxon>Tracheophyta</taxon>
        <taxon>Spermatophyta</taxon>
        <taxon>Magnoliopsida</taxon>
        <taxon>Liliopsida</taxon>
        <taxon>Poales</taxon>
        <taxon>Poaceae</taxon>
        <taxon>PACMAD clade</taxon>
        <taxon>Panicoideae</taxon>
        <taxon>Panicodae</taxon>
        <taxon>Paniceae</taxon>
        <taxon>Melinidinae</taxon>
        <taxon>Urochloa</taxon>
    </lineage>
</organism>
<dbReference type="PANTHER" id="PTHR47682">
    <property type="entry name" value="TETRATRICOPEPTIDE REPEAT (TPR)-CONTAINING PROTEIN"/>
    <property type="match status" value="1"/>
</dbReference>
<reference evidence="5" key="1">
    <citation type="submission" date="2024-06" db="EMBL/GenBank/DDBJ databases">
        <authorList>
            <person name="Ryan C."/>
        </authorList>
    </citation>
    <scope>NUCLEOTIDE SEQUENCE [LARGE SCALE GENOMIC DNA]</scope>
</reference>
<dbReference type="SUPFAM" id="SSF48452">
    <property type="entry name" value="TPR-like"/>
    <property type="match status" value="1"/>
</dbReference>
<keyword evidence="5" id="KW-1185">Reference proteome</keyword>
<dbReference type="InterPro" id="IPR019734">
    <property type="entry name" value="TPR_rpt"/>
</dbReference>
<dbReference type="Gene3D" id="1.25.40.10">
    <property type="entry name" value="Tetratricopeptide repeat domain"/>
    <property type="match status" value="1"/>
</dbReference>
<dbReference type="Pfam" id="PF14559">
    <property type="entry name" value="TPR_19"/>
    <property type="match status" value="1"/>
</dbReference>
<keyword evidence="1" id="KW-0802">TPR repeat</keyword>
<dbReference type="EMBL" id="OZ075115">
    <property type="protein sequence ID" value="CAL5061834.1"/>
    <property type="molecule type" value="Genomic_DNA"/>
</dbReference>
<evidence type="ECO:0000256" key="1">
    <source>
        <dbReference type="PROSITE-ProRule" id="PRU00339"/>
    </source>
</evidence>
<evidence type="ECO:0000256" key="3">
    <source>
        <dbReference type="SAM" id="Phobius"/>
    </source>
</evidence>
<evidence type="ECO:0000256" key="2">
    <source>
        <dbReference type="SAM" id="MobiDB-lite"/>
    </source>
</evidence>
<dbReference type="SUPFAM" id="SSF52833">
    <property type="entry name" value="Thioredoxin-like"/>
    <property type="match status" value="1"/>
</dbReference>
<feature type="repeat" description="TPR" evidence="1">
    <location>
        <begin position="220"/>
        <end position="253"/>
    </location>
</feature>
<evidence type="ECO:0000313" key="5">
    <source>
        <dbReference type="Proteomes" id="UP001497457"/>
    </source>
</evidence>
<dbReference type="InterPro" id="IPR011990">
    <property type="entry name" value="TPR-like_helical_dom_sf"/>
</dbReference>
<dbReference type="PANTHER" id="PTHR47682:SF1">
    <property type="entry name" value="TETRATRICOPEPTIDE REPEAT (TPR)-CONTAINING PROTEIN"/>
    <property type="match status" value="1"/>
</dbReference>
<keyword evidence="3" id="KW-1133">Transmembrane helix</keyword>
<keyword evidence="3" id="KW-0812">Transmembrane</keyword>
<gene>
    <name evidence="4" type="ORF">URODEC1_LOCUS97948</name>
</gene>
<name>A0ABC9ERL5_9POAL</name>
<feature type="transmembrane region" description="Helical" evidence="3">
    <location>
        <begin position="167"/>
        <end position="188"/>
    </location>
</feature>
<dbReference type="InterPro" id="IPR036249">
    <property type="entry name" value="Thioredoxin-like_sf"/>
</dbReference>
<evidence type="ECO:0000313" key="4">
    <source>
        <dbReference type="EMBL" id="CAL5061834.1"/>
    </source>
</evidence>
<feature type="region of interest" description="Disordered" evidence="2">
    <location>
        <begin position="16"/>
        <end position="40"/>
    </location>
</feature>
<dbReference type="Proteomes" id="UP001497457">
    <property type="component" value="Chromosome 5rd"/>
</dbReference>